<dbReference type="GO" id="GO:0020037">
    <property type="term" value="F:heme binding"/>
    <property type="evidence" value="ECO:0007669"/>
    <property type="project" value="InterPro"/>
</dbReference>
<keyword evidence="1 4" id="KW-0349">Heme</keyword>
<dbReference type="STRING" id="340177.Cag_1922"/>
<keyword evidence="2 4" id="KW-0479">Metal-binding</keyword>
<evidence type="ECO:0000256" key="5">
    <source>
        <dbReference type="SAM" id="SignalP"/>
    </source>
</evidence>
<dbReference type="GO" id="GO:0009055">
    <property type="term" value="F:electron transfer activity"/>
    <property type="evidence" value="ECO:0007669"/>
    <property type="project" value="InterPro"/>
</dbReference>
<dbReference type="SUPFAM" id="SSF46626">
    <property type="entry name" value="Cytochrome c"/>
    <property type="match status" value="1"/>
</dbReference>
<evidence type="ECO:0000259" key="6">
    <source>
        <dbReference type="PROSITE" id="PS51007"/>
    </source>
</evidence>
<dbReference type="GO" id="GO:0046872">
    <property type="term" value="F:metal ion binding"/>
    <property type="evidence" value="ECO:0007669"/>
    <property type="project" value="UniProtKB-KW"/>
</dbReference>
<name>Q3APA5_CHLCH</name>
<feature type="chain" id="PRO_5004224042" evidence="5">
    <location>
        <begin position="22"/>
        <end position="115"/>
    </location>
</feature>
<evidence type="ECO:0000256" key="4">
    <source>
        <dbReference type="PROSITE-ProRule" id="PRU00433"/>
    </source>
</evidence>
<evidence type="ECO:0000313" key="7">
    <source>
        <dbReference type="EMBL" id="ABB29170.1"/>
    </source>
</evidence>
<feature type="signal peptide" evidence="5">
    <location>
        <begin position="1"/>
        <end position="21"/>
    </location>
</feature>
<dbReference type="AlphaFoldDB" id="Q3APA5"/>
<evidence type="ECO:0000256" key="3">
    <source>
        <dbReference type="ARBA" id="ARBA00023004"/>
    </source>
</evidence>
<dbReference type="KEGG" id="cch:Cag_1922"/>
<proteinExistence type="predicted"/>
<reference evidence="7" key="1">
    <citation type="submission" date="2005-08" db="EMBL/GenBank/DDBJ databases">
        <title>Complete sequence of Chlorobium chlorochromatii CaD3.</title>
        <authorList>
            <person name="Copeland A."/>
            <person name="Lucas S."/>
            <person name="Lapidus A."/>
            <person name="Barry K."/>
            <person name="Detter J.C."/>
            <person name="Glavina T."/>
            <person name="Hammon N."/>
            <person name="Israni S."/>
            <person name="Pitluck S."/>
            <person name="Bryant D."/>
            <person name="Schmutz J."/>
            <person name="Larimer F."/>
            <person name="Land M."/>
            <person name="Kyrpides N."/>
            <person name="Ivanova N."/>
            <person name="Richardson P."/>
        </authorList>
    </citation>
    <scope>NUCLEOTIDE SEQUENCE [LARGE SCALE GENOMIC DNA]</scope>
    <source>
        <strain evidence="7">CaD3</strain>
    </source>
</reference>
<dbReference type="InterPro" id="IPR030999">
    <property type="entry name" value="Thiosulf_SoxX"/>
</dbReference>
<protein>
    <submittedName>
        <fullName evidence="7">Monoheme cytochrome SoxX (Sulfur oxidation)</fullName>
    </submittedName>
</protein>
<keyword evidence="3 4" id="KW-0408">Iron</keyword>
<organism evidence="7">
    <name type="scientific">Chlorobium chlorochromatii (strain CaD3)</name>
    <dbReference type="NCBI Taxonomy" id="340177"/>
    <lineage>
        <taxon>Bacteria</taxon>
        <taxon>Pseudomonadati</taxon>
        <taxon>Chlorobiota</taxon>
        <taxon>Chlorobiia</taxon>
        <taxon>Chlorobiales</taxon>
        <taxon>Chlorobiaceae</taxon>
        <taxon>Chlorobium/Pelodictyon group</taxon>
        <taxon>Chlorobium</taxon>
    </lineage>
</organism>
<evidence type="ECO:0000256" key="1">
    <source>
        <dbReference type="ARBA" id="ARBA00022617"/>
    </source>
</evidence>
<gene>
    <name evidence="7" type="ordered locus">Cag_1922</name>
</gene>
<accession>Q3APA5</accession>
<dbReference type="PROSITE" id="PS51007">
    <property type="entry name" value="CYTC"/>
    <property type="match status" value="1"/>
</dbReference>
<dbReference type="InterPro" id="IPR036909">
    <property type="entry name" value="Cyt_c-like_dom_sf"/>
</dbReference>
<dbReference type="eggNOG" id="COG2010">
    <property type="taxonomic scope" value="Bacteria"/>
</dbReference>
<dbReference type="Pfam" id="PF13442">
    <property type="entry name" value="Cytochrome_CBB3"/>
    <property type="match status" value="1"/>
</dbReference>
<keyword evidence="5" id="KW-0732">Signal</keyword>
<sequence>MTHLITLAVTTALLLPAIVNGAPRAESIAKGKQLSFDGSKGNCLACHLIADGEMAGNLGPPLIQMKQRYPKRSVLKAKLTDATASNPQTLMPPFGKHGILSNEELEQVVDYLYTL</sequence>
<dbReference type="HOGENOM" id="CLU_114042_1_0_10"/>
<dbReference type="OrthoDB" id="9793634at2"/>
<dbReference type="NCBIfam" id="TIGR04485">
    <property type="entry name" value="thiosulf_SoxX"/>
    <property type="match status" value="1"/>
</dbReference>
<dbReference type="Gene3D" id="1.10.760.10">
    <property type="entry name" value="Cytochrome c-like domain"/>
    <property type="match status" value="1"/>
</dbReference>
<feature type="domain" description="Cytochrome c" evidence="6">
    <location>
        <begin position="26"/>
        <end position="115"/>
    </location>
</feature>
<evidence type="ECO:0000256" key="2">
    <source>
        <dbReference type="ARBA" id="ARBA00022723"/>
    </source>
</evidence>
<dbReference type="InterPro" id="IPR009056">
    <property type="entry name" value="Cyt_c-like_dom"/>
</dbReference>
<dbReference type="EMBL" id="CP000108">
    <property type="protein sequence ID" value="ABB29170.1"/>
    <property type="molecule type" value="Genomic_DNA"/>
</dbReference>